<dbReference type="PANTHER" id="PTHR44750:SF1">
    <property type="entry name" value="GLUTATHIONE S-TRANSFERASE T1-RELATED"/>
    <property type="match status" value="1"/>
</dbReference>
<dbReference type="Gene3D" id="1.20.1050.10">
    <property type="match status" value="1"/>
</dbReference>
<keyword evidence="2" id="KW-1185">Reference proteome</keyword>
<organism evidence="1 2">
    <name type="scientific">Camellia sinensis var. sinensis</name>
    <name type="common">China tea</name>
    <dbReference type="NCBI Taxonomy" id="542762"/>
    <lineage>
        <taxon>Eukaryota</taxon>
        <taxon>Viridiplantae</taxon>
        <taxon>Streptophyta</taxon>
        <taxon>Embryophyta</taxon>
        <taxon>Tracheophyta</taxon>
        <taxon>Spermatophyta</taxon>
        <taxon>Magnoliopsida</taxon>
        <taxon>eudicotyledons</taxon>
        <taxon>Gunneridae</taxon>
        <taxon>Pentapetalae</taxon>
        <taxon>asterids</taxon>
        <taxon>Ericales</taxon>
        <taxon>Theaceae</taxon>
        <taxon>Camellia</taxon>
    </lineage>
</organism>
<dbReference type="Proteomes" id="UP000306102">
    <property type="component" value="Unassembled WGS sequence"/>
</dbReference>
<gene>
    <name evidence="1" type="ORF">TEA_019479</name>
</gene>
<proteinExistence type="predicted"/>
<dbReference type="PANTHER" id="PTHR44750">
    <property type="entry name" value="GLUTATHIONE S-TRANSFERASE T1-RELATED"/>
    <property type="match status" value="1"/>
</dbReference>
<reference evidence="1 2" key="1">
    <citation type="journal article" date="2018" name="Proc. Natl. Acad. Sci. U.S.A.">
        <title>Draft genome sequence of Camellia sinensis var. sinensis provides insights into the evolution of the tea genome and tea quality.</title>
        <authorList>
            <person name="Wei C."/>
            <person name="Yang H."/>
            <person name="Wang S."/>
            <person name="Zhao J."/>
            <person name="Liu C."/>
            <person name="Gao L."/>
            <person name="Xia E."/>
            <person name="Lu Y."/>
            <person name="Tai Y."/>
            <person name="She G."/>
            <person name="Sun J."/>
            <person name="Cao H."/>
            <person name="Tong W."/>
            <person name="Gao Q."/>
            <person name="Li Y."/>
            <person name="Deng W."/>
            <person name="Jiang X."/>
            <person name="Wang W."/>
            <person name="Chen Q."/>
            <person name="Zhang S."/>
            <person name="Li H."/>
            <person name="Wu J."/>
            <person name="Wang P."/>
            <person name="Li P."/>
            <person name="Shi C."/>
            <person name="Zheng F."/>
            <person name="Jian J."/>
            <person name="Huang B."/>
            <person name="Shan D."/>
            <person name="Shi M."/>
            <person name="Fang C."/>
            <person name="Yue Y."/>
            <person name="Li F."/>
            <person name="Li D."/>
            <person name="Wei S."/>
            <person name="Han B."/>
            <person name="Jiang C."/>
            <person name="Yin Y."/>
            <person name="Xia T."/>
            <person name="Zhang Z."/>
            <person name="Bennetzen J.L."/>
            <person name="Zhao S."/>
            <person name="Wan X."/>
        </authorList>
    </citation>
    <scope>NUCLEOTIDE SEQUENCE [LARGE SCALE GENOMIC DNA]</scope>
    <source>
        <strain evidence="2">cv. Shuchazao</strain>
        <tissue evidence="1">Leaf</tissue>
    </source>
</reference>
<evidence type="ECO:0000313" key="1">
    <source>
        <dbReference type="EMBL" id="THG17881.1"/>
    </source>
</evidence>
<dbReference type="STRING" id="542762.A0A4S4EMK5"/>
<accession>A0A4S4EMK5</accession>
<dbReference type="InterPro" id="IPR043377">
    <property type="entry name" value="GSTT1/2/3"/>
</dbReference>
<dbReference type="AlphaFoldDB" id="A0A4S4EMK5"/>
<sequence length="211" mass="23771">MLLQSGVILQSDFDFEAPPPPPASHAILRYLACAFPGVVDHCLVLNNVFCSFLKVSDLFKRSKIESVLDWHHSNLRCGAATYVLNTMLAPVLGLQLNPQAAAEGIYAWTHKSWRVREEFARTVTSAIGLFASTELPLQRAILPPEMYTRAGPQFRDELQRHHLPTSLTLFSGLTLQNVLKENSIEISEESFFELKYDPESVWGYMEVFSPC</sequence>
<protein>
    <submittedName>
        <fullName evidence="1">Uncharacterized protein</fullName>
    </submittedName>
</protein>
<comment type="caution">
    <text evidence="1">The sequence shown here is derived from an EMBL/GenBank/DDBJ whole genome shotgun (WGS) entry which is preliminary data.</text>
</comment>
<dbReference type="EMBL" id="SDRB02003383">
    <property type="protein sequence ID" value="THG17881.1"/>
    <property type="molecule type" value="Genomic_DNA"/>
</dbReference>
<name>A0A4S4EMK5_CAMSN</name>
<evidence type="ECO:0000313" key="2">
    <source>
        <dbReference type="Proteomes" id="UP000306102"/>
    </source>
</evidence>